<proteinExistence type="predicted"/>
<sequence>MKFNLLRAKDSLKQTLDWLEGTPGTLGEGPRIVVIDARISSDIDLLRDAIHGRESIDVVLVSENPVQETDYEKLESLFKSAFLTILCDNSMNATKWYQSRKIIFRSLGTIVDGIRAREYLPGSISSLSFKSFNIGSGDVNEADLICELEQEGFVLQQSLFDFADKNKELNYSQFSVFFKSPTFLVGTLENKLMDKWVLPLKWIGKTKRRVEITKMVSVHSYDSDNLSDVIWGSSIEDMPENSSEIDNDANPVV</sequence>
<name>A0A8B6SDL7_9EURY</name>
<dbReference type="EMBL" id="RPGO01000001">
    <property type="protein sequence ID" value="RZB33215.1"/>
    <property type="molecule type" value="Genomic_DNA"/>
</dbReference>
<evidence type="ECO:0000313" key="2">
    <source>
        <dbReference type="Proteomes" id="UP000291831"/>
    </source>
</evidence>
<dbReference type="AlphaFoldDB" id="A0A8B6SDL7"/>
<reference evidence="2" key="1">
    <citation type="submission" date="2019-01" db="EMBL/GenBank/DDBJ databases">
        <title>Anaerobic oxidation of ethane by archaea from a marine hydrocarbon seep.</title>
        <authorList>
            <person name="Musat F."/>
        </authorList>
    </citation>
    <scope>NUCLEOTIDE SEQUENCE [LARGE SCALE GENOMIC DNA]</scope>
</reference>
<protein>
    <submittedName>
        <fullName evidence="1">Uncharacterized protein</fullName>
    </submittedName>
</protein>
<organism evidence="1 2">
    <name type="scientific">Candidatus Argoarchaeum ethanivorans</name>
    <dbReference type="NCBI Taxonomy" id="2608793"/>
    <lineage>
        <taxon>Archaea</taxon>
        <taxon>Methanobacteriati</taxon>
        <taxon>Methanobacteriota</taxon>
        <taxon>Stenosarchaea group</taxon>
        <taxon>Methanomicrobia</taxon>
        <taxon>Methanosarcinales</taxon>
        <taxon>Methanosarcinales incertae sedis</taxon>
        <taxon>GOM Arc I cluster</taxon>
        <taxon>Candidatus Argoarchaeum</taxon>
    </lineage>
</organism>
<comment type="caution">
    <text evidence="1">The sequence shown here is derived from an EMBL/GenBank/DDBJ whole genome shotgun (WGS) entry which is preliminary data.</text>
</comment>
<gene>
    <name evidence="1" type="ORF">AEth_00008</name>
</gene>
<dbReference type="Proteomes" id="UP000291831">
    <property type="component" value="Unassembled WGS sequence"/>
</dbReference>
<evidence type="ECO:0000313" key="1">
    <source>
        <dbReference type="EMBL" id="RZB33215.1"/>
    </source>
</evidence>
<accession>A0A8B6SDL7</accession>